<reference evidence="10 11" key="1">
    <citation type="journal article" date="2019" name="Int. J. Syst. Evol. Microbiol.">
        <title>The Global Catalogue of Microorganisms (GCM) 10K type strain sequencing project: providing services to taxonomists for standard genome sequencing and annotation.</title>
        <authorList>
            <consortium name="The Broad Institute Genomics Platform"/>
            <consortium name="The Broad Institute Genome Sequencing Center for Infectious Disease"/>
            <person name="Wu L."/>
            <person name="Ma J."/>
        </authorList>
    </citation>
    <scope>NUCLEOTIDE SEQUENCE [LARGE SCALE GENOMIC DNA]</scope>
    <source>
        <strain evidence="10 11">JCM 16021</strain>
    </source>
</reference>
<evidence type="ECO:0000256" key="7">
    <source>
        <dbReference type="ARBA" id="ARBA00022842"/>
    </source>
</evidence>
<feature type="chain" id="PRO_5046104911" description="Endonuclease/exonuclease/phosphatase domain-containing protein" evidence="9">
    <location>
        <begin position="29"/>
        <end position="395"/>
    </location>
</feature>
<evidence type="ECO:0000256" key="6">
    <source>
        <dbReference type="ARBA" id="ARBA00022801"/>
    </source>
</evidence>
<name>A0ABN2YUC4_9ACTN</name>
<dbReference type="Gene3D" id="3.60.10.10">
    <property type="entry name" value="Endonuclease/exonuclease/phosphatase"/>
    <property type="match status" value="1"/>
</dbReference>
<accession>A0ABN2YUC4</accession>
<evidence type="ECO:0000256" key="9">
    <source>
        <dbReference type="SAM" id="SignalP"/>
    </source>
</evidence>
<dbReference type="EMBL" id="BAAAQQ010000013">
    <property type="protein sequence ID" value="GAA2132532.1"/>
    <property type="molecule type" value="Genomic_DNA"/>
</dbReference>
<comment type="caution">
    <text evidence="10">The sequence shown here is derived from an EMBL/GenBank/DDBJ whole genome shotgun (WGS) entry which is preliminary data.</text>
</comment>
<keyword evidence="3" id="KW-0540">Nuclease</keyword>
<gene>
    <name evidence="10" type="ORF">GCM10009843_37190</name>
</gene>
<comment type="cofactor">
    <cofactor evidence="2">
        <name>Mg(2+)</name>
        <dbReference type="ChEBI" id="CHEBI:18420"/>
    </cofactor>
</comment>
<keyword evidence="4" id="KW-0479">Metal-binding</keyword>
<dbReference type="PANTHER" id="PTHR15822">
    <property type="entry name" value="TRAF AND TNF RECEPTOR-ASSOCIATED PROTEIN"/>
    <property type="match status" value="1"/>
</dbReference>
<dbReference type="InterPro" id="IPR036691">
    <property type="entry name" value="Endo/exonu/phosph_ase_sf"/>
</dbReference>
<keyword evidence="5" id="KW-0227">DNA damage</keyword>
<evidence type="ECO:0000256" key="5">
    <source>
        <dbReference type="ARBA" id="ARBA00022763"/>
    </source>
</evidence>
<dbReference type="RefSeq" id="WP_344305321.1">
    <property type="nucleotide sequence ID" value="NZ_BAAAQQ010000013.1"/>
</dbReference>
<feature type="signal peptide" evidence="9">
    <location>
        <begin position="1"/>
        <end position="28"/>
    </location>
</feature>
<dbReference type="PANTHER" id="PTHR15822:SF4">
    <property type="entry name" value="TYROSYL-DNA PHOSPHODIESTERASE 2"/>
    <property type="match status" value="1"/>
</dbReference>
<keyword evidence="8" id="KW-0234">DNA repair</keyword>
<evidence type="ECO:0000256" key="2">
    <source>
        <dbReference type="ARBA" id="ARBA00001946"/>
    </source>
</evidence>
<sequence length="395" mass="41924">MRLSVSRLLTAAASVLLAVPLLAAPATAAPKGNPPGKPVTVMTRNLYLGANINRPVEAALVAQAQGKTLPEIVAALATATHVTRGIVDETDFGVRAGLLADEIVAAAPDLVGLQEVALWRSGPLQLDRVGELDAQTVDYDFLQMLLDELAARGASYAAVSVGDRADVEAPSFGINPSTGALVQPRDVRLTMRDVILARTDNGLRVTGEGDRVFAHNLAVTVAGKQMRFDRGFQWVDVRLGAERFRFVNSHFEAFSSDLALAQASELVGALPDDRTVVFVCDCNTDPLNGSTKPTDTVPHNAPYDLLVGAGGLTDQWLEWAPASEGWTSGLSERVKDTSAARFDHRIDLVLARTASGDGLGVDRGQVVGDQLSDRDPATGLWPSDHAGVVLRLRGL</sequence>
<keyword evidence="9" id="KW-0732">Signal</keyword>
<evidence type="ECO:0000256" key="4">
    <source>
        <dbReference type="ARBA" id="ARBA00022723"/>
    </source>
</evidence>
<keyword evidence="11" id="KW-1185">Reference proteome</keyword>
<protein>
    <recommendedName>
        <fullName evidence="12">Endonuclease/exonuclease/phosphatase domain-containing protein</fullName>
    </recommendedName>
</protein>
<dbReference type="SUPFAM" id="SSF56219">
    <property type="entry name" value="DNase I-like"/>
    <property type="match status" value="1"/>
</dbReference>
<evidence type="ECO:0000256" key="8">
    <source>
        <dbReference type="ARBA" id="ARBA00023204"/>
    </source>
</evidence>
<proteinExistence type="predicted"/>
<dbReference type="InterPro" id="IPR051547">
    <property type="entry name" value="TDP2-like"/>
</dbReference>
<comment type="cofactor">
    <cofactor evidence="1">
        <name>Mn(2+)</name>
        <dbReference type="ChEBI" id="CHEBI:29035"/>
    </cofactor>
</comment>
<dbReference type="Proteomes" id="UP001500575">
    <property type="component" value="Unassembled WGS sequence"/>
</dbReference>
<evidence type="ECO:0000313" key="10">
    <source>
        <dbReference type="EMBL" id="GAA2132532.1"/>
    </source>
</evidence>
<organism evidence="10 11">
    <name type="scientific">Nocardioides bigeumensis</name>
    <dbReference type="NCBI Taxonomy" id="433657"/>
    <lineage>
        <taxon>Bacteria</taxon>
        <taxon>Bacillati</taxon>
        <taxon>Actinomycetota</taxon>
        <taxon>Actinomycetes</taxon>
        <taxon>Propionibacteriales</taxon>
        <taxon>Nocardioidaceae</taxon>
        <taxon>Nocardioides</taxon>
    </lineage>
</organism>
<evidence type="ECO:0008006" key="12">
    <source>
        <dbReference type="Google" id="ProtNLM"/>
    </source>
</evidence>
<evidence type="ECO:0000313" key="11">
    <source>
        <dbReference type="Proteomes" id="UP001500575"/>
    </source>
</evidence>
<keyword evidence="7" id="KW-0460">Magnesium</keyword>
<evidence type="ECO:0000256" key="3">
    <source>
        <dbReference type="ARBA" id="ARBA00022722"/>
    </source>
</evidence>
<evidence type="ECO:0000256" key="1">
    <source>
        <dbReference type="ARBA" id="ARBA00001936"/>
    </source>
</evidence>
<keyword evidence="6" id="KW-0378">Hydrolase</keyword>